<evidence type="ECO:0000256" key="1">
    <source>
        <dbReference type="SAM" id="MobiDB-lite"/>
    </source>
</evidence>
<dbReference type="Proteomes" id="UP001207742">
    <property type="component" value="Unassembled WGS sequence"/>
</dbReference>
<evidence type="ECO:0000313" key="2">
    <source>
        <dbReference type="EMBL" id="MCW3484265.1"/>
    </source>
</evidence>
<keyword evidence="3" id="KW-1185">Reference proteome</keyword>
<gene>
    <name evidence="2" type="ORF">OL497_10195</name>
</gene>
<comment type="caution">
    <text evidence="2">The sequence shown here is derived from an EMBL/GenBank/DDBJ whole genome shotgun (WGS) entry which is preliminary data.</text>
</comment>
<sequence length="53" mass="5693">MNFLMNWKPTVNPSLVPATAIGVASMDNRNKDNTTGTAAGLEKSINASVQREM</sequence>
<feature type="region of interest" description="Disordered" evidence="1">
    <location>
        <begin position="27"/>
        <end position="53"/>
    </location>
</feature>
<reference evidence="2 3" key="1">
    <citation type="submission" date="2022-10" db="EMBL/GenBank/DDBJ databases">
        <title>Chitinophaga nivalis PC15 sp. nov., isolated from Pyeongchang county, South Korea.</title>
        <authorList>
            <person name="Trinh H.N."/>
        </authorList>
    </citation>
    <scope>NUCLEOTIDE SEQUENCE [LARGE SCALE GENOMIC DNA]</scope>
    <source>
        <strain evidence="2 3">PC14</strain>
    </source>
</reference>
<name>A0ABT3IJY1_9BACT</name>
<organism evidence="2 3">
    <name type="scientific">Chitinophaga nivalis</name>
    <dbReference type="NCBI Taxonomy" id="2991709"/>
    <lineage>
        <taxon>Bacteria</taxon>
        <taxon>Pseudomonadati</taxon>
        <taxon>Bacteroidota</taxon>
        <taxon>Chitinophagia</taxon>
        <taxon>Chitinophagales</taxon>
        <taxon>Chitinophagaceae</taxon>
        <taxon>Chitinophaga</taxon>
    </lineage>
</organism>
<proteinExistence type="predicted"/>
<dbReference type="EMBL" id="JAPDNS010000001">
    <property type="protein sequence ID" value="MCW3484265.1"/>
    <property type="molecule type" value="Genomic_DNA"/>
</dbReference>
<evidence type="ECO:0000313" key="3">
    <source>
        <dbReference type="Proteomes" id="UP001207742"/>
    </source>
</evidence>
<protein>
    <submittedName>
        <fullName evidence="2">Uncharacterized protein</fullName>
    </submittedName>
</protein>
<accession>A0ABT3IJY1</accession>
<dbReference type="RefSeq" id="WP_264729784.1">
    <property type="nucleotide sequence ID" value="NZ_JAPDNR010000001.1"/>
</dbReference>